<sequence length="68" mass="7211">MPSLSASLTLLLAISCPSAPPPRLLSKHHTPWARTPAARTTRCSTLTACFTSSSKLCRWAETSGSALL</sequence>
<evidence type="ECO:0000313" key="3">
    <source>
        <dbReference type="Proteomes" id="UP000488956"/>
    </source>
</evidence>
<keyword evidence="1" id="KW-0732">Signal</keyword>
<dbReference type="EMBL" id="QXFX01006255">
    <property type="protein sequence ID" value="KAE9058910.1"/>
    <property type="molecule type" value="Genomic_DNA"/>
</dbReference>
<organism evidence="2 3">
    <name type="scientific">Phytophthora fragariae</name>
    <dbReference type="NCBI Taxonomy" id="53985"/>
    <lineage>
        <taxon>Eukaryota</taxon>
        <taxon>Sar</taxon>
        <taxon>Stramenopiles</taxon>
        <taxon>Oomycota</taxon>
        <taxon>Peronosporomycetes</taxon>
        <taxon>Peronosporales</taxon>
        <taxon>Peronosporaceae</taxon>
        <taxon>Phytophthora</taxon>
    </lineage>
</organism>
<proteinExistence type="predicted"/>
<evidence type="ECO:0000256" key="1">
    <source>
        <dbReference type="SAM" id="SignalP"/>
    </source>
</evidence>
<name>A0A6G0JJS5_9STRA</name>
<evidence type="ECO:0000313" key="2">
    <source>
        <dbReference type="EMBL" id="KAE9058910.1"/>
    </source>
</evidence>
<feature type="chain" id="PRO_5026275351" description="RxLR effector protein" evidence="1">
    <location>
        <begin position="19"/>
        <end position="68"/>
    </location>
</feature>
<gene>
    <name evidence="2" type="ORF">PF010_g30827</name>
</gene>
<dbReference type="AlphaFoldDB" id="A0A6G0JJS5"/>
<feature type="signal peptide" evidence="1">
    <location>
        <begin position="1"/>
        <end position="18"/>
    </location>
</feature>
<reference evidence="2 3" key="1">
    <citation type="submission" date="2018-09" db="EMBL/GenBank/DDBJ databases">
        <title>Genomic investigation of the strawberry pathogen Phytophthora fragariae indicates pathogenicity is determined by transcriptional variation in three key races.</title>
        <authorList>
            <person name="Adams T.M."/>
            <person name="Armitage A.D."/>
            <person name="Sobczyk M.K."/>
            <person name="Bates H.J."/>
            <person name="Dunwell J.M."/>
            <person name="Nellist C.F."/>
            <person name="Harrison R.J."/>
        </authorList>
    </citation>
    <scope>NUCLEOTIDE SEQUENCE [LARGE SCALE GENOMIC DNA]</scope>
    <source>
        <strain evidence="2 3">ONT-3</strain>
    </source>
</reference>
<comment type="caution">
    <text evidence="2">The sequence shown here is derived from an EMBL/GenBank/DDBJ whole genome shotgun (WGS) entry which is preliminary data.</text>
</comment>
<evidence type="ECO:0008006" key="4">
    <source>
        <dbReference type="Google" id="ProtNLM"/>
    </source>
</evidence>
<dbReference type="Proteomes" id="UP000488956">
    <property type="component" value="Unassembled WGS sequence"/>
</dbReference>
<protein>
    <recommendedName>
        <fullName evidence="4">RxLR effector protein</fullName>
    </recommendedName>
</protein>
<accession>A0A6G0JJS5</accession>